<dbReference type="EMBL" id="CP000352">
    <property type="protein sequence ID" value="ABF06912.1"/>
    <property type="molecule type" value="Genomic_DNA"/>
</dbReference>
<dbReference type="InterPro" id="IPR042100">
    <property type="entry name" value="Bug_dom1"/>
</dbReference>
<evidence type="ECO:0000256" key="2">
    <source>
        <dbReference type="SAM" id="Phobius"/>
    </source>
</evidence>
<evidence type="ECO:0000313" key="4">
    <source>
        <dbReference type="Proteomes" id="UP000002429"/>
    </source>
</evidence>
<dbReference type="STRING" id="266264.Rmet_0026"/>
<dbReference type="InterPro" id="IPR005064">
    <property type="entry name" value="BUG"/>
</dbReference>
<dbReference type="SUPFAM" id="SSF53850">
    <property type="entry name" value="Periplasmic binding protein-like II"/>
    <property type="match status" value="1"/>
</dbReference>
<evidence type="ECO:0000313" key="3">
    <source>
        <dbReference type="EMBL" id="ABF06912.1"/>
    </source>
</evidence>
<dbReference type="PANTHER" id="PTHR42928">
    <property type="entry name" value="TRICARBOXYLATE-BINDING PROTEIN"/>
    <property type="match status" value="1"/>
</dbReference>
<dbReference type="eggNOG" id="COG3181">
    <property type="taxonomic scope" value="Bacteria"/>
</dbReference>
<accession>Q1LSG4</accession>
<dbReference type="Gene3D" id="3.40.190.10">
    <property type="entry name" value="Periplasmic binding protein-like II"/>
    <property type="match status" value="1"/>
</dbReference>
<keyword evidence="2" id="KW-1133">Transmembrane helix</keyword>
<reference evidence="4" key="1">
    <citation type="journal article" date="2010" name="PLoS ONE">
        <title>The complete genome sequence of Cupriavidus metallidurans strain CH34, a master survivalist in harsh and anthropogenic environments.</title>
        <authorList>
            <person name="Janssen P.J."/>
            <person name="Van Houdt R."/>
            <person name="Moors H."/>
            <person name="Monsieurs P."/>
            <person name="Morin N."/>
            <person name="Michaux A."/>
            <person name="Benotmane M.A."/>
            <person name="Leys N."/>
            <person name="Vallaeys T."/>
            <person name="Lapidus A."/>
            <person name="Monchy S."/>
            <person name="Medigue C."/>
            <person name="Taghavi S."/>
            <person name="McCorkle S."/>
            <person name="Dunn J."/>
            <person name="van der Lelie D."/>
            <person name="Mergeay M."/>
        </authorList>
    </citation>
    <scope>NUCLEOTIDE SEQUENCE [LARGE SCALE GENOMIC DNA]</scope>
    <source>
        <strain evidence="4">ATCC 43123 / DSM 2839 / NBRC 102507 / CH34</strain>
    </source>
</reference>
<dbReference type="PIRSF" id="PIRSF017082">
    <property type="entry name" value="YflP"/>
    <property type="match status" value="1"/>
</dbReference>
<dbReference type="CDD" id="cd07012">
    <property type="entry name" value="PBP2_Bug_TTT"/>
    <property type="match status" value="1"/>
</dbReference>
<dbReference type="Pfam" id="PF03401">
    <property type="entry name" value="TctC"/>
    <property type="match status" value="1"/>
</dbReference>
<proteinExistence type="inferred from homology"/>
<keyword evidence="3" id="KW-0675">Receptor</keyword>
<organism evidence="3 4">
    <name type="scientific">Cupriavidus metallidurans (strain ATCC 43123 / DSM 2839 / NBRC 102507 / CH34)</name>
    <name type="common">Ralstonia metallidurans</name>
    <dbReference type="NCBI Taxonomy" id="266264"/>
    <lineage>
        <taxon>Bacteria</taxon>
        <taxon>Pseudomonadati</taxon>
        <taxon>Pseudomonadota</taxon>
        <taxon>Betaproteobacteria</taxon>
        <taxon>Burkholderiales</taxon>
        <taxon>Burkholderiaceae</taxon>
        <taxon>Cupriavidus</taxon>
    </lineage>
</organism>
<name>Q1LSG4_CUPMC</name>
<dbReference type="HOGENOM" id="CLU_045683_0_1_4"/>
<dbReference type="AlphaFoldDB" id="Q1LSG4"/>
<dbReference type="PANTHER" id="PTHR42928:SF5">
    <property type="entry name" value="BLR1237 PROTEIN"/>
    <property type="match status" value="1"/>
</dbReference>
<dbReference type="Gene3D" id="3.40.190.150">
    <property type="entry name" value="Bordetella uptake gene, domain 1"/>
    <property type="match status" value="1"/>
</dbReference>
<keyword evidence="2" id="KW-0812">Transmembrane</keyword>
<keyword evidence="4" id="KW-1185">Reference proteome</keyword>
<keyword evidence="2" id="KW-0472">Membrane</keyword>
<gene>
    <name evidence="3" type="primary">bug</name>
    <name evidence="3" type="ordered locus">Rmet_0026</name>
</gene>
<protein>
    <submittedName>
        <fullName evidence="3">Extra-cytoplasmic Solute Receptor</fullName>
    </submittedName>
</protein>
<comment type="similarity">
    <text evidence="1">Belongs to the UPF0065 (bug) family.</text>
</comment>
<feature type="transmembrane region" description="Helical" evidence="2">
    <location>
        <begin position="42"/>
        <end position="63"/>
    </location>
</feature>
<dbReference type="Proteomes" id="UP000002429">
    <property type="component" value="Chromosome"/>
</dbReference>
<sequence length="363" mass="37862">MAAIRTRPCISRHVPPNPQIPANFPPISRSSPIMVAFRSLPLHAAFIAAAALTASISVPAFAADNYPSRPIRMIVAYPTGGISDAVARALGEKLSVQMGTSVVVENKAGAGGSIGIDAVAKAAPDGYTVGFSSTSPLTLNPHVGHVNYDPQHDVAPVMSVMYSPVLVVATPSFSGKSFQDLIAQAKAKPGSVRWATSGLGTVGHVMLEQIKAKSKTELTMIPYKGAGQQMNDALGGQFEVMSTNASPMLTQHMQAGRLRAIAVGAPKRIDSLPNVPTMDELGYPKANLTSTFGIFAPGKTPPAIINKLNAELNKALAEPDVRDRLLRGGEVPTGGSAAQFGAAIRAESAENARIVKEAGIKID</sequence>
<evidence type="ECO:0000256" key="1">
    <source>
        <dbReference type="ARBA" id="ARBA00006987"/>
    </source>
</evidence>
<dbReference type="KEGG" id="rme:Rmet_0026"/>